<keyword evidence="3" id="KW-1185">Reference proteome</keyword>
<feature type="region of interest" description="Disordered" evidence="1">
    <location>
        <begin position="96"/>
        <end position="140"/>
    </location>
</feature>
<proteinExistence type="predicted"/>
<dbReference type="Proteomes" id="UP000625711">
    <property type="component" value="Unassembled WGS sequence"/>
</dbReference>
<gene>
    <name evidence="2" type="ORF">GWI33_006209</name>
</gene>
<organism evidence="2 3">
    <name type="scientific">Rhynchophorus ferrugineus</name>
    <name type="common">Red palm weevil</name>
    <name type="synonym">Curculio ferrugineus</name>
    <dbReference type="NCBI Taxonomy" id="354439"/>
    <lineage>
        <taxon>Eukaryota</taxon>
        <taxon>Metazoa</taxon>
        <taxon>Ecdysozoa</taxon>
        <taxon>Arthropoda</taxon>
        <taxon>Hexapoda</taxon>
        <taxon>Insecta</taxon>
        <taxon>Pterygota</taxon>
        <taxon>Neoptera</taxon>
        <taxon>Endopterygota</taxon>
        <taxon>Coleoptera</taxon>
        <taxon>Polyphaga</taxon>
        <taxon>Cucujiformia</taxon>
        <taxon>Curculionidae</taxon>
        <taxon>Dryophthorinae</taxon>
        <taxon>Rhynchophorus</taxon>
    </lineage>
</organism>
<dbReference type="AlphaFoldDB" id="A0A834IJF6"/>
<feature type="compositionally biased region" description="Low complexity" evidence="1">
    <location>
        <begin position="108"/>
        <end position="118"/>
    </location>
</feature>
<accession>A0A834IJF6</accession>
<name>A0A834IJF6_RHYFE</name>
<dbReference type="EMBL" id="JAACXV010000309">
    <property type="protein sequence ID" value="KAF7280297.1"/>
    <property type="molecule type" value="Genomic_DNA"/>
</dbReference>
<evidence type="ECO:0000313" key="3">
    <source>
        <dbReference type="Proteomes" id="UP000625711"/>
    </source>
</evidence>
<comment type="caution">
    <text evidence="2">The sequence shown here is derived from an EMBL/GenBank/DDBJ whole genome shotgun (WGS) entry which is preliminary data.</text>
</comment>
<protein>
    <submittedName>
        <fullName evidence="2">Uncharacterized protein</fullName>
    </submittedName>
</protein>
<evidence type="ECO:0000256" key="1">
    <source>
        <dbReference type="SAM" id="MobiDB-lite"/>
    </source>
</evidence>
<reference evidence="2" key="1">
    <citation type="submission" date="2020-08" db="EMBL/GenBank/DDBJ databases">
        <title>Genome sequencing and assembly of the red palm weevil Rhynchophorus ferrugineus.</title>
        <authorList>
            <person name="Dias G.B."/>
            <person name="Bergman C.M."/>
            <person name="Manee M."/>
        </authorList>
    </citation>
    <scope>NUCLEOTIDE SEQUENCE</scope>
    <source>
        <strain evidence="2">AA-2017</strain>
        <tissue evidence="2">Whole larva</tissue>
    </source>
</reference>
<sequence length="140" mass="14956">MMQTRFSHAAGASGVSRVEELRTVLRLFFACQVPLTSDFRRANLDPASFCFFRIDCDEGKQPLCDYAELLTSGWGHGESSRGQAVAGGARGIADFGASVPRKKKRIGTSRSRIGSGSTQMHRNRSTAGCGHGTMVPGGTS</sequence>
<evidence type="ECO:0000313" key="2">
    <source>
        <dbReference type="EMBL" id="KAF7280297.1"/>
    </source>
</evidence>